<evidence type="ECO:0000256" key="4">
    <source>
        <dbReference type="ARBA" id="ARBA00022475"/>
    </source>
</evidence>
<reference evidence="13 14" key="1">
    <citation type="submission" date="2016-10" db="EMBL/GenBank/DDBJ databases">
        <authorList>
            <person name="de Groot N.N."/>
        </authorList>
    </citation>
    <scope>NUCLEOTIDE SEQUENCE [LARGE SCALE GENOMIC DNA]</scope>
    <source>
        <strain evidence="13 14">JCM 21544</strain>
    </source>
</reference>
<evidence type="ECO:0000256" key="10">
    <source>
        <dbReference type="SAM" id="Coils"/>
    </source>
</evidence>
<comment type="pathway">
    <text evidence="3">Porphyrin-containing compound metabolism; protoheme biosynthesis.</text>
</comment>
<evidence type="ECO:0000256" key="8">
    <source>
        <dbReference type="ARBA" id="ARBA00023136"/>
    </source>
</evidence>
<protein>
    <submittedName>
        <fullName evidence="13">HemY protein</fullName>
    </submittedName>
</protein>
<dbReference type="UniPathway" id="UPA00252"/>
<dbReference type="GO" id="GO:0042168">
    <property type="term" value="P:heme metabolic process"/>
    <property type="evidence" value="ECO:0007669"/>
    <property type="project" value="InterPro"/>
</dbReference>
<dbReference type="InterPro" id="IPR011990">
    <property type="entry name" value="TPR-like_helical_dom_sf"/>
</dbReference>
<keyword evidence="7 11" id="KW-1133">Transmembrane helix</keyword>
<dbReference type="STRING" id="137658.SAMN05216186_101305"/>
<comment type="function">
    <text evidence="1">Involved in a late step of protoheme IX synthesis.</text>
</comment>
<name>A0A1G8TCF1_9PSED</name>
<keyword evidence="10" id="KW-0175">Coiled coil</keyword>
<dbReference type="InterPro" id="IPR019734">
    <property type="entry name" value="TPR_rpt"/>
</dbReference>
<feature type="coiled-coil region" evidence="10">
    <location>
        <begin position="156"/>
        <end position="183"/>
    </location>
</feature>
<evidence type="ECO:0000256" key="2">
    <source>
        <dbReference type="ARBA" id="ARBA00004429"/>
    </source>
</evidence>
<evidence type="ECO:0000256" key="11">
    <source>
        <dbReference type="SAM" id="Phobius"/>
    </source>
</evidence>
<keyword evidence="5" id="KW-0997">Cell inner membrane</keyword>
<keyword evidence="4" id="KW-1003">Cell membrane</keyword>
<dbReference type="AlphaFoldDB" id="A0A1G8TCF1"/>
<dbReference type="InterPro" id="IPR005254">
    <property type="entry name" value="Heme_biosyn_assoc_TPR_pro"/>
</dbReference>
<dbReference type="RefSeq" id="WP_084333182.1">
    <property type="nucleotide sequence ID" value="NZ_FNFD01000001.1"/>
</dbReference>
<evidence type="ECO:0000313" key="14">
    <source>
        <dbReference type="Proteomes" id="UP000198706"/>
    </source>
</evidence>
<dbReference type="NCBIfam" id="TIGR00540">
    <property type="entry name" value="TPR_hemY_coli"/>
    <property type="match status" value="1"/>
</dbReference>
<accession>A0A1G8TCF1</accession>
<evidence type="ECO:0000256" key="1">
    <source>
        <dbReference type="ARBA" id="ARBA00002962"/>
    </source>
</evidence>
<evidence type="ECO:0000256" key="6">
    <source>
        <dbReference type="ARBA" id="ARBA00022692"/>
    </source>
</evidence>
<comment type="subcellular location">
    <subcellularLocation>
        <location evidence="2">Cell inner membrane</location>
        <topology evidence="2">Multi-pass membrane protein</topology>
    </subcellularLocation>
</comment>
<dbReference type="GO" id="GO:0005886">
    <property type="term" value="C:plasma membrane"/>
    <property type="evidence" value="ECO:0007669"/>
    <property type="project" value="UniProtKB-SubCell"/>
</dbReference>
<feature type="transmembrane region" description="Helical" evidence="11">
    <location>
        <begin position="42"/>
        <end position="63"/>
    </location>
</feature>
<proteinExistence type="predicted"/>
<gene>
    <name evidence="13" type="ORF">SAMN05216186_101305</name>
</gene>
<dbReference type="SMART" id="SM00028">
    <property type="entry name" value="TPR"/>
    <property type="match status" value="3"/>
</dbReference>
<evidence type="ECO:0000256" key="5">
    <source>
        <dbReference type="ARBA" id="ARBA00022519"/>
    </source>
</evidence>
<dbReference type="Pfam" id="PF07219">
    <property type="entry name" value="HemY_N"/>
    <property type="match status" value="1"/>
</dbReference>
<dbReference type="InterPro" id="IPR010817">
    <property type="entry name" value="HemY_N"/>
</dbReference>
<evidence type="ECO:0000259" key="12">
    <source>
        <dbReference type="Pfam" id="PF07219"/>
    </source>
</evidence>
<evidence type="ECO:0000256" key="7">
    <source>
        <dbReference type="ARBA" id="ARBA00022989"/>
    </source>
</evidence>
<keyword evidence="6 11" id="KW-0812">Transmembrane</keyword>
<keyword evidence="14" id="KW-1185">Reference proteome</keyword>
<evidence type="ECO:0000256" key="9">
    <source>
        <dbReference type="ARBA" id="ARBA00023244"/>
    </source>
</evidence>
<dbReference type="SUPFAM" id="SSF48452">
    <property type="entry name" value="TPR-like"/>
    <property type="match status" value="1"/>
</dbReference>
<keyword evidence="9" id="KW-0627">Porphyrin biosynthesis</keyword>
<keyword evidence="8 11" id="KW-0472">Membrane</keyword>
<evidence type="ECO:0000313" key="13">
    <source>
        <dbReference type="EMBL" id="SDJ38360.1"/>
    </source>
</evidence>
<feature type="domain" description="HemY N-terminal" evidence="12">
    <location>
        <begin position="27"/>
        <end position="133"/>
    </location>
</feature>
<dbReference type="Gene3D" id="1.25.40.10">
    <property type="entry name" value="Tetratricopeptide repeat domain"/>
    <property type="match status" value="2"/>
</dbReference>
<evidence type="ECO:0000256" key="3">
    <source>
        <dbReference type="ARBA" id="ARBA00004744"/>
    </source>
</evidence>
<organism evidence="13 14">
    <name type="scientific">Pseudomonas indica</name>
    <dbReference type="NCBI Taxonomy" id="137658"/>
    <lineage>
        <taxon>Bacteria</taxon>
        <taxon>Pseudomonadati</taxon>
        <taxon>Pseudomonadota</taxon>
        <taxon>Gammaproteobacteria</taxon>
        <taxon>Pseudomonadales</taxon>
        <taxon>Pseudomonadaceae</taxon>
        <taxon>Pseudomonas</taxon>
    </lineage>
</organism>
<dbReference type="EMBL" id="FNFD01000001">
    <property type="protein sequence ID" value="SDJ38360.1"/>
    <property type="molecule type" value="Genomic_DNA"/>
</dbReference>
<dbReference type="Proteomes" id="UP000198706">
    <property type="component" value="Unassembled WGS sequence"/>
</dbReference>
<dbReference type="GO" id="GO:0006779">
    <property type="term" value="P:porphyrin-containing compound biosynthetic process"/>
    <property type="evidence" value="ECO:0007669"/>
    <property type="project" value="UniProtKB-KW"/>
</dbReference>
<sequence length="421" mass="47377">MSRLYLLSVLVIAGAALLGLAIAADAGYVLIRYDRFRYQSSFWVFVAVIVALWLAILGLRMLLRLLGVSGGLINPWSRRHRSRRVRLAARRGLLDLAEGRWARALRHLRRAASQDPQPLVHYLGAARAANELGEYEESDSLLRQAQEQEPQAEVAIDLTRAQLQLARGDAQQAQETLQRIRDRHPRQREALKLQQQIYVEQQNWSALCALLPELRKQRVMAEEPLLALERHAWLAALAEAGNQGLNEGETALQPLTGLWQRMPSALRSDPVLIDGYAEQLSRLGAPEEAEEILRGALKRDYVERLVYRYGLVRGRDPARQLQTGECWLKAHPNDPVLLLTLGRLCLLNQLWGKAREYLEASLSFRRSVEACTELARLLAQLGAVERSNELFQEALELFDQSLPGPAAMADRVPGSQPLVPV</sequence>